<evidence type="ECO:0000259" key="1">
    <source>
        <dbReference type="Pfam" id="PF03235"/>
    </source>
</evidence>
<proteinExistence type="predicted"/>
<dbReference type="EMBL" id="OBQK01000002">
    <property type="protein sequence ID" value="SOC53727.1"/>
    <property type="molecule type" value="Genomic_DNA"/>
</dbReference>
<gene>
    <name evidence="2" type="ORF">SAMN05421879_10288</name>
</gene>
<evidence type="ECO:0000313" key="3">
    <source>
        <dbReference type="Proteomes" id="UP000219688"/>
    </source>
</evidence>
<sequence length="785" mass="88279">MGHNPGMDEGQIDNAAVLSVGDLVRQRLSTTDRLNLALVQRAEVWDEVRMRHLLDSLLAGYPIGAILLCRVRDESRVITVLDGERLDREADPEAWQLLDGQQRINALFSMLTDKGDYGRFYLHMTMERAAPAPAQRRAAMDRSLPHIVHRGPEDEDLSSRESYLDLSRWAGWASAEQDIRPESVTTDNVADLLASVDPECRPVRLPAEAEIAAPRLRQLLELWTTPSIPVLRATLQTPLDVLEVFTRINLGGVQVGGMDVYFAGVKTFWRDAETRLDRLAQAVPVLRNRFAALRMVSRLASRGLGYGDPLPLVVDRLTGRQGESLMAAMEELTDDNAIALRRLSAFTQWYVEHSQLRYGLRQVTWQLWDEVLAWAAANHRSDEKWYGENLELIDSYLLGATLFSYRSVMGEKFARLALLEALDAGSRGEPFPLHQIVAVARGETNLRGSRGRAVLNLQDDDHRARLARRHGWLMVSLAQCIPHDVEESLDWDHIFPKAHAGRMWAQGQGRKRHHKDRHLINSIGNLWALSSDVNRELGKTVGRAKFDRLRVLAAAEEPRVWPTDRWSLTEAEIDAFVEVDALLVPGDPASTDRGMALFKETVNGRGLRLLNEALERFPLVQEFAMDAHSAEKDSGVSALRDYATPLGLTAHDPTLAGLPPSEAKRFLHRRARNLEAPLRDALVAHDDFRQSWVWPKRWRGHHACVAYEVADGTCAELVLRWNADDGMSFTVKAYPTDGRPGNLYADFDHVDLGVGWQASDEDIATEFLGHVERLHRVHPKAPVAP</sequence>
<reference evidence="3" key="1">
    <citation type="submission" date="2017-08" db="EMBL/GenBank/DDBJ databases">
        <authorList>
            <person name="Varghese N."/>
            <person name="Submissions S."/>
        </authorList>
    </citation>
    <scope>NUCLEOTIDE SEQUENCE [LARGE SCALE GENOMIC DNA]</scope>
    <source>
        <strain evidence="3">USBA17B2</strain>
    </source>
</reference>
<dbReference type="AlphaFoldDB" id="A0A285VIM6"/>
<evidence type="ECO:0000313" key="2">
    <source>
        <dbReference type="EMBL" id="SOC53727.1"/>
    </source>
</evidence>
<dbReference type="Proteomes" id="UP000219688">
    <property type="component" value="Unassembled WGS sequence"/>
</dbReference>
<keyword evidence="3" id="KW-1185">Reference proteome</keyword>
<name>A0A285VIM6_9MICO</name>
<protein>
    <recommendedName>
        <fullName evidence="1">GmrSD restriction endonucleases N-terminal domain-containing protein</fullName>
    </recommendedName>
</protein>
<dbReference type="PANTHER" id="PTHR37292">
    <property type="entry name" value="VNG6097C"/>
    <property type="match status" value="1"/>
</dbReference>
<dbReference type="InterPro" id="IPR004919">
    <property type="entry name" value="GmrSD_N"/>
</dbReference>
<feature type="domain" description="GmrSD restriction endonucleases N-terminal" evidence="1">
    <location>
        <begin position="34"/>
        <end position="259"/>
    </location>
</feature>
<dbReference type="Pfam" id="PF03235">
    <property type="entry name" value="GmrSD_N"/>
    <property type="match status" value="1"/>
</dbReference>
<accession>A0A285VIM6</accession>
<dbReference type="PANTHER" id="PTHR37292:SF2">
    <property type="entry name" value="DUF262 DOMAIN-CONTAINING PROTEIN"/>
    <property type="match status" value="1"/>
</dbReference>
<organism evidence="2 3">
    <name type="scientific">Ornithinimicrobium cerasi</name>
    <dbReference type="NCBI Taxonomy" id="2248773"/>
    <lineage>
        <taxon>Bacteria</taxon>
        <taxon>Bacillati</taxon>
        <taxon>Actinomycetota</taxon>
        <taxon>Actinomycetes</taxon>
        <taxon>Micrococcales</taxon>
        <taxon>Ornithinimicrobiaceae</taxon>
        <taxon>Ornithinimicrobium</taxon>
    </lineage>
</organism>